<evidence type="ECO:0000313" key="2">
    <source>
        <dbReference type="Proteomes" id="UP000187455"/>
    </source>
</evidence>
<evidence type="ECO:0000313" key="1">
    <source>
        <dbReference type="EMBL" id="OLY80362.1"/>
    </source>
</evidence>
<name>A0A1R0GTY9_9FUNG</name>
<gene>
    <name evidence="1" type="ORF">AYI68_g5542</name>
</gene>
<reference evidence="1 2" key="1">
    <citation type="journal article" date="2016" name="Mol. Biol. Evol.">
        <title>Genome-Wide Survey of Gut Fungi (Harpellales) Reveals the First Horizontally Transferred Ubiquitin Gene from a Mosquito Host.</title>
        <authorList>
            <person name="Wang Y."/>
            <person name="White M.M."/>
            <person name="Kvist S."/>
            <person name="Moncalvo J.M."/>
        </authorList>
    </citation>
    <scope>NUCLEOTIDE SEQUENCE [LARGE SCALE GENOMIC DNA]</scope>
    <source>
        <strain evidence="1 2">ALG-7-W6</strain>
    </source>
</reference>
<dbReference type="OrthoDB" id="5615742at2759"/>
<accession>A0A1R0GTY9</accession>
<keyword evidence="2" id="KW-1185">Reference proteome</keyword>
<dbReference type="Proteomes" id="UP000187455">
    <property type="component" value="Unassembled WGS sequence"/>
</dbReference>
<dbReference type="AlphaFoldDB" id="A0A1R0GTY9"/>
<sequence>MYLLRKFIIQDVLTTQESTQRDNAPKNVYNNVYLYVEPLSKTMRISSPDQSSIKSELYVESSQSGSISHLIAIIPLWMENSSGYNSNQKQSPKIVYSDKVIGCRVSHSQPSPASSSKLEYGLAPNEQINQPRIIFNTGVGSLTVVMNFVFETPAEIDMFISEISIMGIECEKRVKNKPVSGNIIQSKNSIDSFSGNNIQPQDNVGIISRNVSIAGFRDELSQLEASQKNQPIPIPNSRHDIGFISSSQLNPKNYFSNYGMEPPNMGNCIPAEDIMLSQTHSAFPSRIAESTSANPVLKRNTLDNRFSQLESKSQSVNQTPVTKINTNITKPYNPVFKHIQNSTNNHNQTPLSHNQDDFNQALLDSDSELISRISAYLKDPNFMNLVDRIESLI</sequence>
<comment type="caution">
    <text evidence="1">The sequence shown here is derived from an EMBL/GenBank/DDBJ whole genome shotgun (WGS) entry which is preliminary data.</text>
</comment>
<organism evidence="1 2">
    <name type="scientific">Smittium mucronatum</name>
    <dbReference type="NCBI Taxonomy" id="133383"/>
    <lineage>
        <taxon>Eukaryota</taxon>
        <taxon>Fungi</taxon>
        <taxon>Fungi incertae sedis</taxon>
        <taxon>Zoopagomycota</taxon>
        <taxon>Kickxellomycotina</taxon>
        <taxon>Harpellomycetes</taxon>
        <taxon>Harpellales</taxon>
        <taxon>Legeriomycetaceae</taxon>
        <taxon>Smittium</taxon>
    </lineage>
</organism>
<proteinExistence type="predicted"/>
<protein>
    <submittedName>
        <fullName evidence="1">Uncharacterized protein</fullName>
    </submittedName>
</protein>
<dbReference type="EMBL" id="LSSL01003543">
    <property type="protein sequence ID" value="OLY80362.1"/>
    <property type="molecule type" value="Genomic_DNA"/>
</dbReference>